<evidence type="ECO:0000256" key="1">
    <source>
        <dbReference type="ARBA" id="ARBA00008668"/>
    </source>
</evidence>
<dbReference type="CDD" id="cd01821">
    <property type="entry name" value="Rhamnogalacturan_acetylesterase_like"/>
    <property type="match status" value="1"/>
</dbReference>
<dbReference type="EMBL" id="JSYN01000009">
    <property type="protein sequence ID" value="KIA94551.1"/>
    <property type="molecule type" value="Genomic_DNA"/>
</dbReference>
<keyword evidence="5" id="KW-1185">Reference proteome</keyword>
<proteinExistence type="inferred from homology"/>
<dbReference type="PANTHER" id="PTHR43695">
    <property type="entry name" value="PUTATIVE (AFU_ORTHOLOGUE AFUA_2G17250)-RELATED"/>
    <property type="match status" value="1"/>
</dbReference>
<dbReference type="Pfam" id="PF13472">
    <property type="entry name" value="Lipase_GDSL_2"/>
    <property type="match status" value="1"/>
</dbReference>
<sequence length="246" mass="27392">MKNKFYLAFALAVLTVTLSFTLIQKKTTLYIIGDSTAANKDPKTYPETGWGMALQAFFKADVTVDNRALNGRSTKSFRAEKRWDPILAQLNPGDYVFIEFGHNDEKVDKPTVGVSLADFKTNLINYVKETRSKKALPVLLTPISRRSFKNGVLIDSHGDYPRITRQVADSLQVPLIDMLAKTESLLNRLGEEPSIKLFNHVDSGNVNYPNGKKDNTHLSPEGAKQVAGLVVKGIKELKLDLAKKLK</sequence>
<dbReference type="InterPro" id="IPR037459">
    <property type="entry name" value="RhgT-like"/>
</dbReference>
<evidence type="ECO:0000259" key="3">
    <source>
        <dbReference type="Pfam" id="PF13472"/>
    </source>
</evidence>
<dbReference type="PANTHER" id="PTHR43695:SF1">
    <property type="entry name" value="RHAMNOGALACTURONAN ACETYLESTERASE"/>
    <property type="match status" value="1"/>
</dbReference>
<protein>
    <submittedName>
        <fullName evidence="4">GntR family transcriptional regulator</fullName>
    </submittedName>
</protein>
<evidence type="ECO:0000313" key="5">
    <source>
        <dbReference type="Proteomes" id="UP000031246"/>
    </source>
</evidence>
<feature type="domain" description="SGNH hydrolase-type esterase" evidence="3">
    <location>
        <begin position="32"/>
        <end position="224"/>
    </location>
</feature>
<reference evidence="4 5" key="1">
    <citation type="submission" date="2014-10" db="EMBL/GenBank/DDBJ databases">
        <title>Pedobacter Kyungheensis.</title>
        <authorList>
            <person name="Anderson B.M."/>
            <person name="Newman J.D."/>
        </authorList>
    </citation>
    <scope>NUCLEOTIDE SEQUENCE [LARGE SCALE GENOMIC DNA]</scope>
    <source>
        <strain evidence="4 5">KACC 16221</strain>
    </source>
</reference>
<dbReference type="AlphaFoldDB" id="A0A0C1DAQ4"/>
<dbReference type="OrthoDB" id="9807041at2"/>
<dbReference type="Proteomes" id="UP000031246">
    <property type="component" value="Unassembled WGS sequence"/>
</dbReference>
<dbReference type="InterPro" id="IPR013830">
    <property type="entry name" value="SGNH_hydro"/>
</dbReference>
<evidence type="ECO:0000313" key="4">
    <source>
        <dbReference type="EMBL" id="KIA94551.1"/>
    </source>
</evidence>
<comment type="caution">
    <text evidence="4">The sequence shown here is derived from an EMBL/GenBank/DDBJ whole genome shotgun (WGS) entry which is preliminary data.</text>
</comment>
<dbReference type="Gene3D" id="3.40.50.1110">
    <property type="entry name" value="SGNH hydrolase"/>
    <property type="match status" value="1"/>
</dbReference>
<keyword evidence="2" id="KW-0378">Hydrolase</keyword>
<gene>
    <name evidence="4" type="ORF">OC25_09135</name>
</gene>
<evidence type="ECO:0000256" key="2">
    <source>
        <dbReference type="ARBA" id="ARBA00022801"/>
    </source>
</evidence>
<organism evidence="4 5">
    <name type="scientific">Pedobacter kyungheensis</name>
    <dbReference type="NCBI Taxonomy" id="1069985"/>
    <lineage>
        <taxon>Bacteria</taxon>
        <taxon>Pseudomonadati</taxon>
        <taxon>Bacteroidota</taxon>
        <taxon>Sphingobacteriia</taxon>
        <taxon>Sphingobacteriales</taxon>
        <taxon>Sphingobacteriaceae</taxon>
        <taxon>Pedobacter</taxon>
    </lineage>
</organism>
<comment type="similarity">
    <text evidence="1">Belongs to the 'GDSL' lipolytic enzyme family.</text>
</comment>
<accession>A0A0C1DAQ4</accession>
<dbReference type="SUPFAM" id="SSF52266">
    <property type="entry name" value="SGNH hydrolase"/>
    <property type="match status" value="1"/>
</dbReference>
<dbReference type="GO" id="GO:0016788">
    <property type="term" value="F:hydrolase activity, acting on ester bonds"/>
    <property type="evidence" value="ECO:0007669"/>
    <property type="project" value="UniProtKB-ARBA"/>
</dbReference>
<dbReference type="InterPro" id="IPR036514">
    <property type="entry name" value="SGNH_hydro_sf"/>
</dbReference>
<dbReference type="RefSeq" id="WP_039474694.1">
    <property type="nucleotide sequence ID" value="NZ_JSYN01000009.1"/>
</dbReference>
<name>A0A0C1DAQ4_9SPHI</name>